<proteinExistence type="predicted"/>
<dbReference type="Gene3D" id="3.40.50.1820">
    <property type="entry name" value="alpha/beta hydrolase"/>
    <property type="match status" value="1"/>
</dbReference>
<organism evidence="2 3">
    <name type="scientific">Pseudomonas kuykendallii</name>
    <dbReference type="NCBI Taxonomy" id="1007099"/>
    <lineage>
        <taxon>Bacteria</taxon>
        <taxon>Pseudomonadati</taxon>
        <taxon>Pseudomonadota</taxon>
        <taxon>Gammaproteobacteria</taxon>
        <taxon>Pseudomonadales</taxon>
        <taxon>Pseudomonadaceae</taxon>
        <taxon>Pseudomonas</taxon>
    </lineage>
</organism>
<sequence>MPERAHVVLLHGAWAGGWVWDGLLPTLRDAGYRPHAPDLIGNGADAVAPGEVTLEGYREQILTLIAALDGKVHLVAHSGGGLTATAVGEAAPERIASVSYVAGMMLPSGLGFAELCAQLSAEGEDVAGIGPYLQPVDGGSRVPPQAAREIFFHDAPAEAARRAAERLVMQPDGGRQVSVQWSAERFGRLPRLYIEARADRSVTLAAQRRMQQRVPGAHVVSLACGHVPQLAAPDHLASALLGFFAQTDSFLA</sequence>
<dbReference type="InterPro" id="IPR045889">
    <property type="entry name" value="MES/HNL"/>
</dbReference>
<dbReference type="AlphaFoldDB" id="A0A2W5F5N0"/>
<dbReference type="SUPFAM" id="SSF53474">
    <property type="entry name" value="alpha/beta-Hydrolases"/>
    <property type="match status" value="1"/>
</dbReference>
<comment type="caution">
    <text evidence="2">The sequence shown here is derived from an EMBL/GenBank/DDBJ whole genome shotgun (WGS) entry which is preliminary data.</text>
</comment>
<reference evidence="2 3" key="1">
    <citation type="submission" date="2017-08" db="EMBL/GenBank/DDBJ databases">
        <title>Infants hospitalized years apart are colonized by the same room-sourced microbial strains.</title>
        <authorList>
            <person name="Brooks B."/>
            <person name="Olm M.R."/>
            <person name="Firek B.A."/>
            <person name="Baker R."/>
            <person name="Thomas B.C."/>
            <person name="Morowitz M.J."/>
            <person name="Banfield J.F."/>
        </authorList>
    </citation>
    <scope>NUCLEOTIDE SEQUENCE [LARGE SCALE GENOMIC DNA]</scope>
    <source>
        <strain evidence="2">S2_009_000_R2_77</strain>
    </source>
</reference>
<dbReference type="RefSeq" id="WP_273230417.1">
    <property type="nucleotide sequence ID" value="NZ_QFOH01000007.1"/>
</dbReference>
<evidence type="ECO:0000259" key="1">
    <source>
        <dbReference type="Pfam" id="PF12697"/>
    </source>
</evidence>
<name>A0A2W5F5N0_9PSED</name>
<accession>A0A2W5F5N0</accession>
<dbReference type="InterPro" id="IPR029058">
    <property type="entry name" value="AB_hydrolase_fold"/>
</dbReference>
<dbReference type="EMBL" id="QFOH01000007">
    <property type="protein sequence ID" value="PZP24939.1"/>
    <property type="molecule type" value="Genomic_DNA"/>
</dbReference>
<dbReference type="GO" id="GO:0080032">
    <property type="term" value="F:methyl jasmonate esterase activity"/>
    <property type="evidence" value="ECO:0007669"/>
    <property type="project" value="TreeGrafter"/>
</dbReference>
<dbReference type="Proteomes" id="UP000249198">
    <property type="component" value="Unassembled WGS sequence"/>
</dbReference>
<dbReference type="GO" id="GO:0080031">
    <property type="term" value="F:methyl salicylate esterase activity"/>
    <property type="evidence" value="ECO:0007669"/>
    <property type="project" value="TreeGrafter"/>
</dbReference>
<dbReference type="PANTHER" id="PTHR10992">
    <property type="entry name" value="METHYLESTERASE FAMILY MEMBER"/>
    <property type="match status" value="1"/>
</dbReference>
<dbReference type="InterPro" id="IPR000073">
    <property type="entry name" value="AB_hydrolase_1"/>
</dbReference>
<gene>
    <name evidence="2" type="ORF">DI599_06885</name>
</gene>
<dbReference type="GO" id="GO:0009696">
    <property type="term" value="P:salicylic acid metabolic process"/>
    <property type="evidence" value="ECO:0007669"/>
    <property type="project" value="TreeGrafter"/>
</dbReference>
<dbReference type="GO" id="GO:0080030">
    <property type="term" value="F:methyl indole-3-acetate esterase activity"/>
    <property type="evidence" value="ECO:0007669"/>
    <property type="project" value="TreeGrafter"/>
</dbReference>
<feature type="domain" description="AB hydrolase-1" evidence="1">
    <location>
        <begin position="7"/>
        <end position="234"/>
    </location>
</feature>
<evidence type="ECO:0000313" key="2">
    <source>
        <dbReference type="EMBL" id="PZP24939.1"/>
    </source>
</evidence>
<protein>
    <submittedName>
        <fullName evidence="2">Alkyl salicylate esterase</fullName>
    </submittedName>
</protein>
<evidence type="ECO:0000313" key="3">
    <source>
        <dbReference type="Proteomes" id="UP000249198"/>
    </source>
</evidence>
<dbReference type="Pfam" id="PF12697">
    <property type="entry name" value="Abhydrolase_6"/>
    <property type="match status" value="1"/>
</dbReference>
<dbReference type="PANTHER" id="PTHR10992:SF872">
    <property type="entry name" value="METHYLESTERASE 11, CHLOROPLASTIC-RELATED"/>
    <property type="match status" value="1"/>
</dbReference>
<dbReference type="GO" id="GO:0009694">
    <property type="term" value="P:jasmonic acid metabolic process"/>
    <property type="evidence" value="ECO:0007669"/>
    <property type="project" value="TreeGrafter"/>
</dbReference>